<evidence type="ECO:0000256" key="1">
    <source>
        <dbReference type="SAM" id="MobiDB-lite"/>
    </source>
</evidence>
<feature type="signal peptide" evidence="3">
    <location>
        <begin position="1"/>
        <end position="23"/>
    </location>
</feature>
<evidence type="ECO:0000313" key="4">
    <source>
        <dbReference type="EMBL" id="MFC5925365.1"/>
    </source>
</evidence>
<keyword evidence="2" id="KW-1133">Transmembrane helix</keyword>
<reference evidence="5" key="1">
    <citation type="journal article" date="2019" name="Int. J. Syst. Evol. Microbiol.">
        <title>The Global Catalogue of Microorganisms (GCM) 10K type strain sequencing project: providing services to taxonomists for standard genome sequencing and annotation.</title>
        <authorList>
            <consortium name="The Broad Institute Genomics Platform"/>
            <consortium name="The Broad Institute Genome Sequencing Center for Infectious Disease"/>
            <person name="Wu L."/>
            <person name="Ma J."/>
        </authorList>
    </citation>
    <scope>NUCLEOTIDE SEQUENCE [LARGE SCALE GENOMIC DNA]</scope>
    <source>
        <strain evidence="5">CGMCC 4.7144</strain>
    </source>
</reference>
<evidence type="ECO:0000313" key="5">
    <source>
        <dbReference type="Proteomes" id="UP001596226"/>
    </source>
</evidence>
<dbReference type="EMBL" id="JBHSQS010000010">
    <property type="protein sequence ID" value="MFC5925365.1"/>
    <property type="molecule type" value="Genomic_DNA"/>
</dbReference>
<keyword evidence="5" id="KW-1185">Reference proteome</keyword>
<accession>A0ABW1H9S1</accession>
<dbReference type="Proteomes" id="UP001596226">
    <property type="component" value="Unassembled WGS sequence"/>
</dbReference>
<feature type="chain" id="PRO_5046046395" evidence="3">
    <location>
        <begin position="24"/>
        <end position="141"/>
    </location>
</feature>
<keyword evidence="2" id="KW-0472">Membrane</keyword>
<name>A0ABW1H9S1_9ACTN</name>
<sequence length="141" mass="14071">MGRTAVGWLVGGALAATASLAVAVPTVLAPGDPVAVAAVLAAPSGDTGVTFEVIPGTPTPTPTGEPTQPPPSPTGEPTQPPPSPTYDPTQPPPSPTYDPTQPPPTELPVTGSGSSTAGPVALLGMALILIGWMVVRRQRRE</sequence>
<feature type="region of interest" description="Disordered" evidence="1">
    <location>
        <begin position="47"/>
        <end position="118"/>
    </location>
</feature>
<keyword evidence="3" id="KW-0732">Signal</keyword>
<feature type="transmembrane region" description="Helical" evidence="2">
    <location>
        <begin position="116"/>
        <end position="135"/>
    </location>
</feature>
<protein>
    <submittedName>
        <fullName evidence="4">LPXTG cell wall anchor domain-containing protein</fullName>
    </submittedName>
</protein>
<feature type="compositionally biased region" description="Pro residues" evidence="1">
    <location>
        <begin position="57"/>
        <end position="106"/>
    </location>
</feature>
<keyword evidence="2" id="KW-0812">Transmembrane</keyword>
<dbReference type="NCBIfam" id="TIGR01167">
    <property type="entry name" value="LPXTG_anchor"/>
    <property type="match status" value="1"/>
</dbReference>
<dbReference type="RefSeq" id="WP_377513433.1">
    <property type="nucleotide sequence ID" value="NZ_JBHSQS010000010.1"/>
</dbReference>
<proteinExistence type="predicted"/>
<gene>
    <name evidence="4" type="ORF">ACFQGL_18645</name>
</gene>
<evidence type="ECO:0000256" key="3">
    <source>
        <dbReference type="SAM" id="SignalP"/>
    </source>
</evidence>
<comment type="caution">
    <text evidence="4">The sequence shown here is derived from an EMBL/GenBank/DDBJ whole genome shotgun (WGS) entry which is preliminary data.</text>
</comment>
<evidence type="ECO:0000256" key="2">
    <source>
        <dbReference type="SAM" id="Phobius"/>
    </source>
</evidence>
<organism evidence="4 5">
    <name type="scientific">Micromonospora vulcania</name>
    <dbReference type="NCBI Taxonomy" id="1441873"/>
    <lineage>
        <taxon>Bacteria</taxon>
        <taxon>Bacillati</taxon>
        <taxon>Actinomycetota</taxon>
        <taxon>Actinomycetes</taxon>
        <taxon>Micromonosporales</taxon>
        <taxon>Micromonosporaceae</taxon>
        <taxon>Micromonospora</taxon>
    </lineage>
</organism>